<dbReference type="Proteomes" id="UP001352852">
    <property type="component" value="Unassembled WGS sequence"/>
</dbReference>
<sequence length="152" mass="17119">NKDTQRKHQQLRDVATVTAAPALGRGERKYDALRVYKQADKSKLLWRKRKAFPGQSRDRVPPACPGPSPGPPPSGTCLEHLPREARWRHLIKMPVPSQLTPLDVEEERLYSELLTLHLRECPATLQRNLISAAHSGISFFRSGSKVYAVDFG</sequence>
<evidence type="ECO:0000256" key="1">
    <source>
        <dbReference type="SAM" id="MobiDB-lite"/>
    </source>
</evidence>
<gene>
    <name evidence="2" type="ORF">CHARACLAT_023791</name>
</gene>
<name>A0ABU7DC79_9TELE</name>
<comment type="caution">
    <text evidence="2">The sequence shown here is derived from an EMBL/GenBank/DDBJ whole genome shotgun (WGS) entry which is preliminary data.</text>
</comment>
<feature type="region of interest" description="Disordered" evidence="1">
    <location>
        <begin position="50"/>
        <end position="74"/>
    </location>
</feature>
<feature type="non-terminal residue" evidence="2">
    <location>
        <position position="1"/>
    </location>
</feature>
<keyword evidence="3" id="KW-1185">Reference proteome</keyword>
<reference evidence="2 3" key="1">
    <citation type="submission" date="2021-06" db="EMBL/GenBank/DDBJ databases">
        <authorList>
            <person name="Palmer J.M."/>
        </authorList>
    </citation>
    <scope>NUCLEOTIDE SEQUENCE [LARGE SCALE GENOMIC DNA]</scope>
    <source>
        <strain evidence="2 3">CL_MEX2019</strain>
        <tissue evidence="2">Muscle</tissue>
    </source>
</reference>
<organism evidence="2 3">
    <name type="scientific">Characodon lateralis</name>
    <dbReference type="NCBI Taxonomy" id="208331"/>
    <lineage>
        <taxon>Eukaryota</taxon>
        <taxon>Metazoa</taxon>
        <taxon>Chordata</taxon>
        <taxon>Craniata</taxon>
        <taxon>Vertebrata</taxon>
        <taxon>Euteleostomi</taxon>
        <taxon>Actinopterygii</taxon>
        <taxon>Neopterygii</taxon>
        <taxon>Teleostei</taxon>
        <taxon>Neoteleostei</taxon>
        <taxon>Acanthomorphata</taxon>
        <taxon>Ovalentaria</taxon>
        <taxon>Atherinomorphae</taxon>
        <taxon>Cyprinodontiformes</taxon>
        <taxon>Goodeidae</taxon>
        <taxon>Characodon</taxon>
    </lineage>
</organism>
<evidence type="ECO:0000313" key="3">
    <source>
        <dbReference type="Proteomes" id="UP001352852"/>
    </source>
</evidence>
<dbReference type="EMBL" id="JAHUTJ010018949">
    <property type="protein sequence ID" value="MED6271780.1"/>
    <property type="molecule type" value="Genomic_DNA"/>
</dbReference>
<feature type="compositionally biased region" description="Pro residues" evidence="1">
    <location>
        <begin position="62"/>
        <end position="74"/>
    </location>
</feature>
<accession>A0ABU7DC79</accession>
<evidence type="ECO:0000313" key="2">
    <source>
        <dbReference type="EMBL" id="MED6271780.1"/>
    </source>
</evidence>
<protein>
    <submittedName>
        <fullName evidence="2">Uncharacterized protein</fullName>
    </submittedName>
</protein>
<proteinExistence type="predicted"/>